<proteinExistence type="predicted"/>
<evidence type="ECO:0000256" key="12">
    <source>
        <dbReference type="NCBIfam" id="TIGR00409"/>
    </source>
</evidence>
<dbReference type="Proteomes" id="UP001596989">
    <property type="component" value="Unassembled WGS sequence"/>
</dbReference>
<dbReference type="SUPFAM" id="SSF55681">
    <property type="entry name" value="Class II aaRS and biotin synthetases"/>
    <property type="match status" value="1"/>
</dbReference>
<evidence type="ECO:0000259" key="13">
    <source>
        <dbReference type="PROSITE" id="PS50862"/>
    </source>
</evidence>
<dbReference type="EC" id="6.1.1.15" evidence="3 12"/>
<dbReference type="InterPro" id="IPR002316">
    <property type="entry name" value="Pro-tRNA-ligase_IIa"/>
</dbReference>
<gene>
    <name evidence="14" type="primary">proS</name>
    <name evidence="14" type="ORF">ACFQ2I_09480</name>
</gene>
<dbReference type="Pfam" id="PF00587">
    <property type="entry name" value="tRNA-synt_2b"/>
    <property type="match status" value="1"/>
</dbReference>
<dbReference type="InterPro" id="IPR033730">
    <property type="entry name" value="ProRS_core_prok"/>
</dbReference>
<comment type="subcellular location">
    <subcellularLocation>
        <location evidence="1">Cytoplasm</location>
    </subcellularLocation>
</comment>
<dbReference type="PROSITE" id="PS50862">
    <property type="entry name" value="AA_TRNA_LIGASE_II"/>
    <property type="match status" value="1"/>
</dbReference>
<evidence type="ECO:0000256" key="6">
    <source>
        <dbReference type="ARBA" id="ARBA00022598"/>
    </source>
</evidence>
<dbReference type="InterPro" id="IPR006195">
    <property type="entry name" value="aa-tRNA-synth_II"/>
</dbReference>
<dbReference type="NCBIfam" id="TIGR00409">
    <property type="entry name" value="proS_fam_II"/>
    <property type="match status" value="1"/>
</dbReference>
<evidence type="ECO:0000256" key="10">
    <source>
        <dbReference type="ARBA" id="ARBA00023146"/>
    </source>
</evidence>
<keyword evidence="7" id="KW-0547">Nucleotide-binding</keyword>
<protein>
    <recommendedName>
        <fullName evidence="4 12">Proline--tRNA ligase</fullName>
        <ecNumber evidence="3 12">6.1.1.15</ecNumber>
    </recommendedName>
</protein>
<dbReference type="PRINTS" id="PR01046">
    <property type="entry name" value="TRNASYNTHPRO"/>
</dbReference>
<evidence type="ECO:0000256" key="1">
    <source>
        <dbReference type="ARBA" id="ARBA00004496"/>
    </source>
</evidence>
<dbReference type="GO" id="GO:0004827">
    <property type="term" value="F:proline-tRNA ligase activity"/>
    <property type="evidence" value="ECO:0007669"/>
    <property type="project" value="UniProtKB-EC"/>
</dbReference>
<dbReference type="InterPro" id="IPR004154">
    <property type="entry name" value="Anticodon-bd"/>
</dbReference>
<organism evidence="14 15">
    <name type="scientific">Paenibacillus chungangensis</name>
    <dbReference type="NCBI Taxonomy" id="696535"/>
    <lineage>
        <taxon>Bacteria</taxon>
        <taxon>Bacillati</taxon>
        <taxon>Bacillota</taxon>
        <taxon>Bacilli</taxon>
        <taxon>Bacillales</taxon>
        <taxon>Paenibacillaceae</taxon>
        <taxon>Paenibacillus</taxon>
    </lineage>
</organism>
<sequence>MAIQNAWLLRTLRDVPADAETAGHQLMLRAGLIRQTAAGMYAYMPLGLRVLRKLEAIVREEMERAGAQELLLPALQPAELWRQSGRYDVYGPELMTMTDRHNRSFVLGPTHEEAITSVMNGVINSYRQLPLTFFQIQVKFRDEMRPRSGLLRGREFLMKDAYSFHSDWDGLKRTYAVMYKAYCRIFNRCGLNYRAVMADAGAMGGDGDNHEFIALADIGEDTIAVCNSCQFAANVEKLQESLDEGTADQSETCPSCEQGKLEYCKGIEVGHTFQLGDKYSHSLGATVPGAHGRESELIMGCYGIGLSRLLATIVEQHHDQRGIIWPSAVAPYQVHMTIIAVKNEVQMKLAHQLYDRLAEVGIETLLDDRDERAGVKLHDAELIGIPIRIVVGKNADEHRVEYSERSSETKEVVHVEKALELLLQRIQLHRTHEI</sequence>
<dbReference type="PANTHER" id="PTHR42753">
    <property type="entry name" value="MITOCHONDRIAL RIBOSOME PROTEIN L39/PROLYL-TRNA LIGASE FAMILY MEMBER"/>
    <property type="match status" value="1"/>
</dbReference>
<dbReference type="SUPFAM" id="SSF52954">
    <property type="entry name" value="Class II aaRS ABD-related"/>
    <property type="match status" value="1"/>
</dbReference>
<evidence type="ECO:0000256" key="3">
    <source>
        <dbReference type="ARBA" id="ARBA00012831"/>
    </source>
</evidence>
<evidence type="ECO:0000256" key="4">
    <source>
        <dbReference type="ARBA" id="ARBA00019110"/>
    </source>
</evidence>
<evidence type="ECO:0000256" key="8">
    <source>
        <dbReference type="ARBA" id="ARBA00022840"/>
    </source>
</evidence>
<dbReference type="RefSeq" id="WP_377563807.1">
    <property type="nucleotide sequence ID" value="NZ_JBHTJZ010000009.1"/>
</dbReference>
<evidence type="ECO:0000256" key="9">
    <source>
        <dbReference type="ARBA" id="ARBA00022917"/>
    </source>
</evidence>
<keyword evidence="15" id="KW-1185">Reference proteome</keyword>
<evidence type="ECO:0000256" key="11">
    <source>
        <dbReference type="ARBA" id="ARBA00047671"/>
    </source>
</evidence>
<dbReference type="CDD" id="cd00779">
    <property type="entry name" value="ProRS_core_prok"/>
    <property type="match status" value="1"/>
</dbReference>
<reference evidence="15" key="1">
    <citation type="journal article" date="2019" name="Int. J. Syst. Evol. Microbiol.">
        <title>The Global Catalogue of Microorganisms (GCM) 10K type strain sequencing project: providing services to taxonomists for standard genome sequencing and annotation.</title>
        <authorList>
            <consortium name="The Broad Institute Genomics Platform"/>
            <consortium name="The Broad Institute Genome Sequencing Center for Infectious Disease"/>
            <person name="Wu L."/>
            <person name="Ma J."/>
        </authorList>
    </citation>
    <scope>NUCLEOTIDE SEQUENCE [LARGE SCALE GENOMIC DNA]</scope>
    <source>
        <strain evidence="15">CCUG 59129</strain>
    </source>
</reference>
<keyword evidence="6 14" id="KW-0436">Ligase</keyword>
<dbReference type="Gene3D" id="3.30.930.10">
    <property type="entry name" value="Bira Bifunctional Protein, Domain 2"/>
    <property type="match status" value="1"/>
</dbReference>
<evidence type="ECO:0000256" key="7">
    <source>
        <dbReference type="ARBA" id="ARBA00022741"/>
    </source>
</evidence>
<keyword evidence="9" id="KW-0648">Protein biosynthesis</keyword>
<dbReference type="PANTHER" id="PTHR42753:SF2">
    <property type="entry name" value="PROLINE--TRNA LIGASE"/>
    <property type="match status" value="1"/>
</dbReference>
<dbReference type="InterPro" id="IPR036621">
    <property type="entry name" value="Anticodon-bd_dom_sf"/>
</dbReference>
<keyword evidence="10" id="KW-0030">Aminoacyl-tRNA synthetase</keyword>
<keyword evidence="5" id="KW-0963">Cytoplasm</keyword>
<evidence type="ECO:0000256" key="2">
    <source>
        <dbReference type="ARBA" id="ARBA00011738"/>
    </source>
</evidence>
<dbReference type="InterPro" id="IPR050062">
    <property type="entry name" value="Pro-tRNA_synthetase"/>
</dbReference>
<dbReference type="Pfam" id="PF03129">
    <property type="entry name" value="HGTP_anticodon"/>
    <property type="match status" value="1"/>
</dbReference>
<evidence type="ECO:0000313" key="15">
    <source>
        <dbReference type="Proteomes" id="UP001596989"/>
    </source>
</evidence>
<dbReference type="EMBL" id="JBHTJZ010000009">
    <property type="protein sequence ID" value="MFD0959625.1"/>
    <property type="molecule type" value="Genomic_DNA"/>
</dbReference>
<dbReference type="InterPro" id="IPR004500">
    <property type="entry name" value="Pro-tRNA-synth_IIa_bac-type"/>
</dbReference>
<keyword evidence="8" id="KW-0067">ATP-binding</keyword>
<comment type="caution">
    <text evidence="14">The sequence shown here is derived from an EMBL/GenBank/DDBJ whole genome shotgun (WGS) entry which is preliminary data.</text>
</comment>
<feature type="domain" description="Aminoacyl-transfer RNA synthetases class-II family profile" evidence="13">
    <location>
        <begin position="39"/>
        <end position="326"/>
    </location>
</feature>
<dbReference type="InterPro" id="IPR045864">
    <property type="entry name" value="aa-tRNA-synth_II/BPL/LPL"/>
</dbReference>
<evidence type="ECO:0000256" key="5">
    <source>
        <dbReference type="ARBA" id="ARBA00022490"/>
    </source>
</evidence>
<dbReference type="InterPro" id="IPR044140">
    <property type="entry name" value="ProRS_anticodon_short"/>
</dbReference>
<comment type="subunit">
    <text evidence="2">Homodimer.</text>
</comment>
<dbReference type="Gene3D" id="3.40.50.800">
    <property type="entry name" value="Anticodon-binding domain"/>
    <property type="match status" value="1"/>
</dbReference>
<accession>A0ABW3HQ25</accession>
<dbReference type="CDD" id="cd00861">
    <property type="entry name" value="ProRS_anticodon_short"/>
    <property type="match status" value="1"/>
</dbReference>
<dbReference type="InterPro" id="IPR002314">
    <property type="entry name" value="aa-tRNA-synt_IIb"/>
</dbReference>
<name>A0ABW3HQ25_9BACL</name>
<evidence type="ECO:0000313" key="14">
    <source>
        <dbReference type="EMBL" id="MFD0959625.1"/>
    </source>
</evidence>
<comment type="catalytic activity">
    <reaction evidence="11">
        <text>tRNA(Pro) + L-proline + ATP = L-prolyl-tRNA(Pro) + AMP + diphosphate</text>
        <dbReference type="Rhea" id="RHEA:14305"/>
        <dbReference type="Rhea" id="RHEA-COMP:9700"/>
        <dbReference type="Rhea" id="RHEA-COMP:9702"/>
        <dbReference type="ChEBI" id="CHEBI:30616"/>
        <dbReference type="ChEBI" id="CHEBI:33019"/>
        <dbReference type="ChEBI" id="CHEBI:60039"/>
        <dbReference type="ChEBI" id="CHEBI:78442"/>
        <dbReference type="ChEBI" id="CHEBI:78532"/>
        <dbReference type="ChEBI" id="CHEBI:456215"/>
        <dbReference type="EC" id="6.1.1.15"/>
    </reaction>
</comment>